<comment type="subcellular location">
    <subcellularLocation>
        <location evidence="1">Nucleus</location>
    </subcellularLocation>
</comment>
<dbReference type="InterPro" id="IPR013087">
    <property type="entry name" value="Znf_C2H2_type"/>
</dbReference>
<keyword evidence="8" id="KW-0832">Ubl conjugation</keyword>
<protein>
    <recommendedName>
        <fullName evidence="17">C2H2-type domain-containing protein</fullName>
    </recommendedName>
</protein>
<evidence type="ECO:0000256" key="1">
    <source>
        <dbReference type="ARBA" id="ARBA00004123"/>
    </source>
</evidence>
<keyword evidence="4" id="KW-0479">Metal-binding</keyword>
<dbReference type="GO" id="GO:0005634">
    <property type="term" value="C:nucleus"/>
    <property type="evidence" value="ECO:0007669"/>
    <property type="project" value="UniProtKB-SubCell"/>
</dbReference>
<keyword evidence="12" id="KW-0804">Transcription</keyword>
<gene>
    <name evidence="18" type="ORF">EPR50_G00130340</name>
</gene>
<dbReference type="AlphaFoldDB" id="A0A484CQT6"/>
<dbReference type="PROSITE" id="PS00028">
    <property type="entry name" value="ZINC_FINGER_C2H2_1"/>
    <property type="match status" value="3"/>
</dbReference>
<evidence type="ECO:0000256" key="9">
    <source>
        <dbReference type="ARBA" id="ARBA00023015"/>
    </source>
</evidence>
<dbReference type="Pfam" id="PF00096">
    <property type="entry name" value="zf-C2H2"/>
    <property type="match status" value="3"/>
</dbReference>
<feature type="domain" description="C2H2-type" evidence="17">
    <location>
        <begin position="387"/>
        <end position="416"/>
    </location>
</feature>
<accession>A0A484CQT6</accession>
<evidence type="ECO:0000259" key="17">
    <source>
        <dbReference type="PROSITE" id="PS50157"/>
    </source>
</evidence>
<evidence type="ECO:0000313" key="18">
    <source>
        <dbReference type="EMBL" id="TDH06101.1"/>
    </source>
</evidence>
<feature type="chain" id="PRO_5019738923" description="C2H2-type domain-containing protein" evidence="16">
    <location>
        <begin position="21"/>
        <end position="470"/>
    </location>
</feature>
<evidence type="ECO:0000256" key="4">
    <source>
        <dbReference type="ARBA" id="ARBA00022723"/>
    </source>
</evidence>
<keyword evidence="19" id="KW-1185">Reference proteome</keyword>
<evidence type="ECO:0000256" key="12">
    <source>
        <dbReference type="ARBA" id="ARBA00023163"/>
    </source>
</evidence>
<evidence type="ECO:0000256" key="7">
    <source>
        <dbReference type="ARBA" id="ARBA00022833"/>
    </source>
</evidence>
<evidence type="ECO:0000256" key="3">
    <source>
        <dbReference type="ARBA" id="ARBA00022553"/>
    </source>
</evidence>
<dbReference type="FunFam" id="3.30.160.60:FF:000018">
    <property type="entry name" value="Krueppel-like factor 15"/>
    <property type="match status" value="1"/>
</dbReference>
<comment type="similarity">
    <text evidence="2">Belongs to the krueppel C2H2-type zinc-finger protein family.</text>
</comment>
<dbReference type="InterPro" id="IPR036236">
    <property type="entry name" value="Znf_C2H2_sf"/>
</dbReference>
<keyword evidence="11" id="KW-0010">Activator</keyword>
<evidence type="ECO:0000256" key="16">
    <source>
        <dbReference type="SAM" id="SignalP"/>
    </source>
</evidence>
<dbReference type="GO" id="GO:0000978">
    <property type="term" value="F:RNA polymerase II cis-regulatory region sequence-specific DNA binding"/>
    <property type="evidence" value="ECO:0007669"/>
    <property type="project" value="TreeGrafter"/>
</dbReference>
<feature type="domain" description="C2H2-type" evidence="17">
    <location>
        <begin position="417"/>
        <end position="446"/>
    </location>
</feature>
<sequence length="470" mass="52215">MSPPLHTFVFVLNMLSMAMAEAVMPAITSFLSAQTMEGKQFDSMCKLDQCTRSSVTGGADNPLIEVEFSIVQSPALLAKDDDELGRFVDLEFILSNTIDSDVVSNNGNISPQPCLYSLPESPESCSGSSVPDCSDRPPSHLASQSYHGTVSFTGSSPVRSLMEELLTPEMSYPGESSPECEGRASGVREYTELRALNPVPVSATTAHHQVATSSPPLGYKIKTEPIGQSCMMATGDFMGQVYENHQMRSVHQGAFTHHQATVPGALPGFGAHPMQHPAPQGRTDFHLAHINSHPQHPSQHHLQNQYMNAPYQPQYAHQSLAQFQGQYSIHREPVRGHQQHHPASMQGMMLTPPSSPSLLEFYAQDEAGSVKQKRGRRSWPRKRAATHSCDFPGCGKTYTKSSHLKAHMRTHTGEKPYHCNWEGCGWKFARSDELTRHFRKHTGHRPFQCHLCERAFSRSDHLALHMKRHM</sequence>
<keyword evidence="13" id="KW-0539">Nucleus</keyword>
<evidence type="ECO:0000313" key="19">
    <source>
        <dbReference type="Proteomes" id="UP000295070"/>
    </source>
</evidence>
<dbReference type="EMBL" id="SCKG01000012">
    <property type="protein sequence ID" value="TDH06101.1"/>
    <property type="molecule type" value="Genomic_DNA"/>
</dbReference>
<evidence type="ECO:0000256" key="13">
    <source>
        <dbReference type="ARBA" id="ARBA00023242"/>
    </source>
</evidence>
<keyword evidence="6 14" id="KW-0863">Zinc-finger</keyword>
<comment type="caution">
    <text evidence="18">The sequence shown here is derived from an EMBL/GenBank/DDBJ whole genome shotgun (WGS) entry which is preliminary data.</text>
</comment>
<evidence type="ECO:0000256" key="11">
    <source>
        <dbReference type="ARBA" id="ARBA00023159"/>
    </source>
</evidence>
<reference evidence="18 19" key="1">
    <citation type="submission" date="2019-01" db="EMBL/GenBank/DDBJ databases">
        <title>A chromosome-scale genome assembly of the yellow perch, Perca flavescens.</title>
        <authorList>
            <person name="Feron R."/>
            <person name="Morvezen R."/>
            <person name="Bestin A."/>
            <person name="Haffray P."/>
            <person name="Klopp C."/>
            <person name="Zahm M."/>
            <person name="Cabau C."/>
            <person name="Roques C."/>
            <person name="Donnadieu C."/>
            <person name="Bouchez O."/>
            <person name="Christie M."/>
            <person name="Larson W."/>
            <person name="Guiguen Y."/>
        </authorList>
    </citation>
    <scope>NUCLEOTIDE SEQUENCE [LARGE SCALE GENOMIC DNA]</scope>
    <source>
        <strain evidence="18">YP-PL-M2</strain>
        <tissue evidence="18">Blood</tissue>
    </source>
</reference>
<evidence type="ECO:0000256" key="5">
    <source>
        <dbReference type="ARBA" id="ARBA00022737"/>
    </source>
</evidence>
<organism evidence="18 19">
    <name type="scientific">Perca flavescens</name>
    <name type="common">American yellow perch</name>
    <name type="synonym">Morone flavescens</name>
    <dbReference type="NCBI Taxonomy" id="8167"/>
    <lineage>
        <taxon>Eukaryota</taxon>
        <taxon>Metazoa</taxon>
        <taxon>Chordata</taxon>
        <taxon>Craniata</taxon>
        <taxon>Vertebrata</taxon>
        <taxon>Euteleostomi</taxon>
        <taxon>Actinopterygii</taxon>
        <taxon>Neopterygii</taxon>
        <taxon>Teleostei</taxon>
        <taxon>Neoteleostei</taxon>
        <taxon>Acanthomorphata</taxon>
        <taxon>Eupercaria</taxon>
        <taxon>Perciformes</taxon>
        <taxon>Percoidei</taxon>
        <taxon>Percidae</taxon>
        <taxon>Percinae</taxon>
        <taxon>Perca</taxon>
    </lineage>
</organism>
<dbReference type="GO" id="GO:0008270">
    <property type="term" value="F:zinc ion binding"/>
    <property type="evidence" value="ECO:0007669"/>
    <property type="project" value="UniProtKB-KW"/>
</dbReference>
<keyword evidence="5" id="KW-0677">Repeat</keyword>
<evidence type="ECO:0000256" key="8">
    <source>
        <dbReference type="ARBA" id="ARBA00022843"/>
    </source>
</evidence>
<dbReference type="PANTHER" id="PTHR23235">
    <property type="entry name" value="KRUEPPEL-LIKE TRANSCRIPTION FACTOR"/>
    <property type="match status" value="1"/>
</dbReference>
<dbReference type="Gene3D" id="3.30.160.60">
    <property type="entry name" value="Classic Zinc Finger"/>
    <property type="match status" value="3"/>
</dbReference>
<keyword evidence="10" id="KW-0238">DNA-binding</keyword>
<feature type="domain" description="C2H2-type" evidence="17">
    <location>
        <begin position="447"/>
        <end position="470"/>
    </location>
</feature>
<dbReference type="PROSITE" id="PS50157">
    <property type="entry name" value="ZINC_FINGER_C2H2_2"/>
    <property type="match status" value="3"/>
</dbReference>
<evidence type="ECO:0000256" key="6">
    <source>
        <dbReference type="ARBA" id="ARBA00022771"/>
    </source>
</evidence>
<keyword evidence="16" id="KW-0732">Signal</keyword>
<dbReference type="GO" id="GO:0045893">
    <property type="term" value="P:positive regulation of DNA-templated transcription"/>
    <property type="evidence" value="ECO:0007669"/>
    <property type="project" value="UniProtKB-ARBA"/>
</dbReference>
<keyword evidence="9" id="KW-0805">Transcription regulation</keyword>
<feature type="region of interest" description="Disordered" evidence="15">
    <location>
        <begin position="126"/>
        <end position="148"/>
    </location>
</feature>
<keyword evidence="3" id="KW-0597">Phosphoprotein</keyword>
<keyword evidence="7" id="KW-0862">Zinc</keyword>
<evidence type="ECO:0000256" key="14">
    <source>
        <dbReference type="PROSITE-ProRule" id="PRU00042"/>
    </source>
</evidence>
<dbReference type="SUPFAM" id="SSF57667">
    <property type="entry name" value="beta-beta-alpha zinc fingers"/>
    <property type="match status" value="2"/>
</dbReference>
<evidence type="ECO:0000256" key="15">
    <source>
        <dbReference type="SAM" id="MobiDB-lite"/>
    </source>
</evidence>
<dbReference type="FunFam" id="3.30.160.60:FF:000237">
    <property type="entry name" value="Krueppel-like factor 2"/>
    <property type="match status" value="1"/>
</dbReference>
<name>A0A484CQT6_PERFV</name>
<dbReference type="Proteomes" id="UP000295070">
    <property type="component" value="Chromosome 12"/>
</dbReference>
<evidence type="ECO:0000256" key="2">
    <source>
        <dbReference type="ARBA" id="ARBA00006991"/>
    </source>
</evidence>
<dbReference type="FunFam" id="3.30.160.60:FF:000446">
    <property type="entry name" value="Zinc finger protein"/>
    <property type="match status" value="1"/>
</dbReference>
<feature type="signal peptide" evidence="16">
    <location>
        <begin position="1"/>
        <end position="20"/>
    </location>
</feature>
<proteinExistence type="inferred from homology"/>
<dbReference type="GO" id="GO:0000981">
    <property type="term" value="F:DNA-binding transcription factor activity, RNA polymerase II-specific"/>
    <property type="evidence" value="ECO:0007669"/>
    <property type="project" value="TreeGrafter"/>
</dbReference>
<dbReference type="CDD" id="cd22056">
    <property type="entry name" value="KLF1_2_4_N-like"/>
    <property type="match status" value="1"/>
</dbReference>
<dbReference type="SMART" id="SM00355">
    <property type="entry name" value="ZnF_C2H2"/>
    <property type="match status" value="3"/>
</dbReference>
<dbReference type="PANTHER" id="PTHR23235:SF109">
    <property type="entry name" value="KRUEPPEL-LIKE FACTOR 2"/>
    <property type="match status" value="1"/>
</dbReference>
<dbReference type="STRING" id="8167.A0A484CQT6"/>
<evidence type="ECO:0000256" key="10">
    <source>
        <dbReference type="ARBA" id="ARBA00023125"/>
    </source>
</evidence>